<dbReference type="EMBL" id="JBGBPQ010000001">
    <property type="protein sequence ID" value="KAL1530942.1"/>
    <property type="molecule type" value="Genomic_DNA"/>
</dbReference>
<evidence type="ECO:0000313" key="3">
    <source>
        <dbReference type="Proteomes" id="UP001515480"/>
    </source>
</evidence>
<feature type="compositionally biased region" description="Basic and acidic residues" evidence="1">
    <location>
        <begin position="95"/>
        <end position="106"/>
    </location>
</feature>
<protein>
    <submittedName>
        <fullName evidence="2">Uncharacterized protein</fullName>
    </submittedName>
</protein>
<name>A0AB34KCH9_PRYPA</name>
<organism evidence="2 3">
    <name type="scientific">Prymnesium parvum</name>
    <name type="common">Toxic golden alga</name>
    <dbReference type="NCBI Taxonomy" id="97485"/>
    <lineage>
        <taxon>Eukaryota</taxon>
        <taxon>Haptista</taxon>
        <taxon>Haptophyta</taxon>
        <taxon>Prymnesiophyceae</taxon>
        <taxon>Prymnesiales</taxon>
        <taxon>Prymnesiaceae</taxon>
        <taxon>Prymnesium</taxon>
    </lineage>
</organism>
<feature type="region of interest" description="Disordered" evidence="1">
    <location>
        <begin position="336"/>
        <end position="355"/>
    </location>
</feature>
<proteinExistence type="predicted"/>
<sequence>MESLRGLLASAGLPQLLPLLEEEELSPALLRSMPRHVLLECLHELHVPHAQAIRLADSQELFCEDVTPPPHAARWDDRRLRAFFESGGVEEGEEKEGVEREEREERGGEEEVVGGGEEVVGGGEEVVGGGEEVVGGGEEVVGGGEEVVGGGEEVVGGGEAVGRLVVRWRGLELPFAYSAASEVRQLKASVARRTLVAAAQQKLMGWAAREVSDGTRICEVAPRAGRLMLLGTPAGELLAAAEDLERSRRTARLIANDLFFKGSLDPNHANPKAAPRRRQVHDRRPINAAHGSGICLDPYVWAPPIEETRPSSGFVLHPASRRLEPLGMHNALLRAGPGDAPRDDFPPQEPRGEPANVDITGQVRGRCNGCTRCPGFQRRDELVEEAGETEMHLLRCVVCDCDCTRHEALGVPRANGRF</sequence>
<feature type="compositionally biased region" description="Gly residues" evidence="1">
    <location>
        <begin position="113"/>
        <end position="153"/>
    </location>
</feature>
<gene>
    <name evidence="2" type="ORF">AB1Y20_001833</name>
</gene>
<dbReference type="AlphaFoldDB" id="A0AB34KCH9"/>
<keyword evidence="3" id="KW-1185">Reference proteome</keyword>
<dbReference type="Gene3D" id="3.10.20.90">
    <property type="entry name" value="Phosphatidylinositol 3-kinase Catalytic Subunit, Chain A, domain 1"/>
    <property type="match status" value="1"/>
</dbReference>
<comment type="caution">
    <text evidence="2">The sequence shown here is derived from an EMBL/GenBank/DDBJ whole genome shotgun (WGS) entry which is preliminary data.</text>
</comment>
<feature type="region of interest" description="Disordered" evidence="1">
    <location>
        <begin position="86"/>
        <end position="153"/>
    </location>
</feature>
<evidence type="ECO:0000256" key="1">
    <source>
        <dbReference type="SAM" id="MobiDB-lite"/>
    </source>
</evidence>
<reference evidence="2 3" key="1">
    <citation type="journal article" date="2024" name="Science">
        <title>Giant polyketide synthase enzymes in the biosynthesis of giant marine polyether toxins.</title>
        <authorList>
            <person name="Fallon T.R."/>
            <person name="Shende V.V."/>
            <person name="Wierzbicki I.H."/>
            <person name="Pendleton A.L."/>
            <person name="Watervoot N.F."/>
            <person name="Auber R.P."/>
            <person name="Gonzalez D.J."/>
            <person name="Wisecaver J.H."/>
            <person name="Moore B.S."/>
        </authorList>
    </citation>
    <scope>NUCLEOTIDE SEQUENCE [LARGE SCALE GENOMIC DNA]</scope>
    <source>
        <strain evidence="2 3">12B1</strain>
    </source>
</reference>
<dbReference type="Proteomes" id="UP001515480">
    <property type="component" value="Unassembled WGS sequence"/>
</dbReference>
<accession>A0AB34KCH9</accession>
<evidence type="ECO:0000313" key="2">
    <source>
        <dbReference type="EMBL" id="KAL1530942.1"/>
    </source>
</evidence>